<sequence>MQIASETGGWLRMRPLRYEADAAPGDPAEDWLVVSVAAAGCDGHTWQIDSPCLTVAESIELVDWLHGRSDYDELRFIEPTVAFRQLPSEPGLHRLEVAFSHETLPPWLPGAGLDRVHRIRLEVTEETLRRAADAWSAEIATFPPRADLADW</sequence>
<dbReference type="RefSeq" id="WP_122979498.1">
    <property type="nucleotide sequence ID" value="NZ_BOMX01000106.1"/>
</dbReference>
<keyword evidence="2" id="KW-1185">Reference proteome</keyword>
<accession>A0A561WA97</accession>
<organism evidence="1 2">
    <name type="scientific">Actinoplanes teichomyceticus</name>
    <dbReference type="NCBI Taxonomy" id="1867"/>
    <lineage>
        <taxon>Bacteria</taxon>
        <taxon>Bacillati</taxon>
        <taxon>Actinomycetota</taxon>
        <taxon>Actinomycetes</taxon>
        <taxon>Micromonosporales</taxon>
        <taxon>Micromonosporaceae</taxon>
        <taxon>Actinoplanes</taxon>
    </lineage>
</organism>
<dbReference type="InterPro" id="IPR056510">
    <property type="entry name" value="WapI"/>
</dbReference>
<dbReference type="Proteomes" id="UP000320239">
    <property type="component" value="Unassembled WGS sequence"/>
</dbReference>
<dbReference type="Pfam" id="PF24716">
    <property type="entry name" value="WapI"/>
    <property type="match status" value="1"/>
</dbReference>
<comment type="caution">
    <text evidence="1">The sequence shown here is derived from an EMBL/GenBank/DDBJ whole genome shotgun (WGS) entry which is preliminary data.</text>
</comment>
<reference evidence="1 2" key="1">
    <citation type="submission" date="2019-06" db="EMBL/GenBank/DDBJ databases">
        <title>Sequencing the genomes of 1000 actinobacteria strains.</title>
        <authorList>
            <person name="Klenk H.-P."/>
        </authorList>
    </citation>
    <scope>NUCLEOTIDE SEQUENCE [LARGE SCALE GENOMIC DNA]</scope>
    <source>
        <strain evidence="1 2">DSM 43866</strain>
    </source>
</reference>
<dbReference type="AlphaFoldDB" id="A0A561WA97"/>
<evidence type="ECO:0000313" key="2">
    <source>
        <dbReference type="Proteomes" id="UP000320239"/>
    </source>
</evidence>
<evidence type="ECO:0000313" key="1">
    <source>
        <dbReference type="EMBL" id="TWG20779.1"/>
    </source>
</evidence>
<gene>
    <name evidence="1" type="ORF">FHX34_103308</name>
</gene>
<name>A0A561WA97_ACTTI</name>
<dbReference type="EMBL" id="VIWY01000003">
    <property type="protein sequence ID" value="TWG20779.1"/>
    <property type="molecule type" value="Genomic_DNA"/>
</dbReference>
<protein>
    <submittedName>
        <fullName evidence="1">Uncharacterized protein</fullName>
    </submittedName>
</protein>
<dbReference type="OrthoDB" id="7210783at2"/>
<proteinExistence type="predicted"/>